<evidence type="ECO:0000313" key="2">
    <source>
        <dbReference type="Proteomes" id="UP001519460"/>
    </source>
</evidence>
<dbReference type="AlphaFoldDB" id="A0ABD0KIL0"/>
<dbReference type="Proteomes" id="UP001519460">
    <property type="component" value="Unassembled WGS sequence"/>
</dbReference>
<dbReference type="EMBL" id="JACVVK020000172">
    <property type="protein sequence ID" value="KAK7486928.1"/>
    <property type="molecule type" value="Genomic_DNA"/>
</dbReference>
<reference evidence="1 2" key="1">
    <citation type="journal article" date="2023" name="Sci. Data">
        <title>Genome assembly of the Korean intertidal mud-creeper Batillaria attramentaria.</title>
        <authorList>
            <person name="Patra A.K."/>
            <person name="Ho P.T."/>
            <person name="Jun S."/>
            <person name="Lee S.J."/>
            <person name="Kim Y."/>
            <person name="Won Y.J."/>
        </authorList>
    </citation>
    <scope>NUCLEOTIDE SEQUENCE [LARGE SCALE GENOMIC DNA]</scope>
    <source>
        <strain evidence="1">Wonlab-2016</strain>
    </source>
</reference>
<protein>
    <submittedName>
        <fullName evidence="1">Uncharacterized protein</fullName>
    </submittedName>
</protein>
<comment type="caution">
    <text evidence="1">The sequence shown here is derived from an EMBL/GenBank/DDBJ whole genome shotgun (WGS) entry which is preliminary data.</text>
</comment>
<proteinExistence type="predicted"/>
<keyword evidence="2" id="KW-1185">Reference proteome</keyword>
<gene>
    <name evidence="1" type="ORF">BaRGS_00021899</name>
</gene>
<name>A0ABD0KIL0_9CAEN</name>
<evidence type="ECO:0000313" key="1">
    <source>
        <dbReference type="EMBL" id="KAK7486928.1"/>
    </source>
</evidence>
<organism evidence="1 2">
    <name type="scientific">Batillaria attramentaria</name>
    <dbReference type="NCBI Taxonomy" id="370345"/>
    <lineage>
        <taxon>Eukaryota</taxon>
        <taxon>Metazoa</taxon>
        <taxon>Spiralia</taxon>
        <taxon>Lophotrochozoa</taxon>
        <taxon>Mollusca</taxon>
        <taxon>Gastropoda</taxon>
        <taxon>Caenogastropoda</taxon>
        <taxon>Sorbeoconcha</taxon>
        <taxon>Cerithioidea</taxon>
        <taxon>Batillariidae</taxon>
        <taxon>Batillaria</taxon>
    </lineage>
</organism>
<sequence>MVTGTRPFSSPPNDVKEPCRWRCVQWRANKLNCCCPTAFDGPRSGNHFIGPSSEPRQSWPYGGALTPLANGQIKGGSIQRAHSKKGSEGTAAIVIVSGFSPVPFDILECVQFVVNTVLRGYRSQGQGDAQRNLERINEAIGETLCLYGNCGRAHSVPFDMSQPSQFAVSHRTGGYRT</sequence>
<accession>A0ABD0KIL0</accession>